<gene>
    <name evidence="5" type="primary">LLA1</name>
    <name evidence="5" type="ORF">PHATRDRAFT_48875</name>
</gene>
<accession>B7G8P2</accession>
<proteinExistence type="predicted"/>
<dbReference type="InterPro" id="IPR045180">
    <property type="entry name" value="La_dom_prot"/>
</dbReference>
<keyword evidence="6" id="KW-1185">Reference proteome</keyword>
<feature type="compositionally biased region" description="Low complexity" evidence="3">
    <location>
        <begin position="34"/>
        <end position="54"/>
    </location>
</feature>
<reference evidence="5 6" key="1">
    <citation type="journal article" date="2008" name="Nature">
        <title>The Phaeodactylum genome reveals the evolutionary history of diatom genomes.</title>
        <authorList>
            <person name="Bowler C."/>
            <person name="Allen A.E."/>
            <person name="Badger J.H."/>
            <person name="Grimwood J."/>
            <person name="Jabbari K."/>
            <person name="Kuo A."/>
            <person name="Maheswari U."/>
            <person name="Martens C."/>
            <person name="Maumus F."/>
            <person name="Otillar R.P."/>
            <person name="Rayko E."/>
            <person name="Salamov A."/>
            <person name="Vandepoele K."/>
            <person name="Beszteri B."/>
            <person name="Gruber A."/>
            <person name="Heijde M."/>
            <person name="Katinka M."/>
            <person name="Mock T."/>
            <person name="Valentin K."/>
            <person name="Verret F."/>
            <person name="Berges J.A."/>
            <person name="Brownlee C."/>
            <person name="Cadoret J.P."/>
            <person name="Chiovitti A."/>
            <person name="Choi C.J."/>
            <person name="Coesel S."/>
            <person name="De Martino A."/>
            <person name="Detter J.C."/>
            <person name="Durkin C."/>
            <person name="Falciatore A."/>
            <person name="Fournet J."/>
            <person name="Haruta M."/>
            <person name="Huysman M.J."/>
            <person name="Jenkins B.D."/>
            <person name="Jiroutova K."/>
            <person name="Jorgensen R.E."/>
            <person name="Joubert Y."/>
            <person name="Kaplan A."/>
            <person name="Kroger N."/>
            <person name="Kroth P.G."/>
            <person name="La Roche J."/>
            <person name="Lindquist E."/>
            <person name="Lommer M."/>
            <person name="Martin-Jezequel V."/>
            <person name="Lopez P.J."/>
            <person name="Lucas S."/>
            <person name="Mangogna M."/>
            <person name="McGinnis K."/>
            <person name="Medlin L.K."/>
            <person name="Montsant A."/>
            <person name="Oudot-Le Secq M.P."/>
            <person name="Napoli C."/>
            <person name="Obornik M."/>
            <person name="Parker M.S."/>
            <person name="Petit J.L."/>
            <person name="Porcel B.M."/>
            <person name="Poulsen N."/>
            <person name="Robison M."/>
            <person name="Rychlewski L."/>
            <person name="Rynearson T.A."/>
            <person name="Schmutz J."/>
            <person name="Shapiro H."/>
            <person name="Siaut M."/>
            <person name="Stanley M."/>
            <person name="Sussman M.R."/>
            <person name="Taylor A.R."/>
            <person name="Vardi A."/>
            <person name="von Dassow P."/>
            <person name="Vyverman W."/>
            <person name="Willis A."/>
            <person name="Wyrwicz L.S."/>
            <person name="Rokhsar D.S."/>
            <person name="Weissenbach J."/>
            <person name="Armbrust E.V."/>
            <person name="Green B.R."/>
            <person name="Van de Peer Y."/>
            <person name="Grigoriev I.V."/>
        </authorList>
    </citation>
    <scope>NUCLEOTIDE SEQUENCE [LARGE SCALE GENOMIC DNA]</scope>
    <source>
        <strain evidence="5 6">CCAP 1055/1</strain>
    </source>
</reference>
<evidence type="ECO:0000313" key="6">
    <source>
        <dbReference type="Proteomes" id="UP000000759"/>
    </source>
</evidence>
<dbReference type="PaxDb" id="2850-Phatr48875"/>
<dbReference type="HOGENOM" id="CLU_471339_0_0_1"/>
<dbReference type="CDD" id="cd07323">
    <property type="entry name" value="LAM"/>
    <property type="match status" value="1"/>
</dbReference>
<feature type="region of interest" description="Disordered" evidence="3">
    <location>
        <begin position="352"/>
        <end position="382"/>
    </location>
</feature>
<dbReference type="PROSITE" id="PS50961">
    <property type="entry name" value="HTH_LA"/>
    <property type="match status" value="1"/>
</dbReference>
<dbReference type="InterPro" id="IPR006630">
    <property type="entry name" value="La_HTH"/>
</dbReference>
<dbReference type="GO" id="GO:0005737">
    <property type="term" value="C:cytoplasm"/>
    <property type="evidence" value="ECO:0007669"/>
    <property type="project" value="UniProtKB-ARBA"/>
</dbReference>
<feature type="compositionally biased region" description="Low complexity" evidence="3">
    <location>
        <begin position="481"/>
        <end position="494"/>
    </location>
</feature>
<reference evidence="6" key="2">
    <citation type="submission" date="2008-08" db="EMBL/GenBank/DDBJ databases">
        <authorList>
            <consortium name="Diatom Consortium"/>
            <person name="Grigoriev I."/>
            <person name="Grimwood J."/>
            <person name="Kuo A."/>
            <person name="Otillar R.P."/>
            <person name="Salamov A."/>
            <person name="Detter J.C."/>
            <person name="Lindquist E."/>
            <person name="Shapiro H."/>
            <person name="Lucas S."/>
            <person name="Glavina del Rio T."/>
            <person name="Pitluck S."/>
            <person name="Rokhsar D."/>
            <person name="Bowler C."/>
        </authorList>
    </citation>
    <scope>GENOME REANNOTATION</scope>
    <source>
        <strain evidence="6">CCAP 1055/1</strain>
    </source>
</reference>
<dbReference type="GeneID" id="7194955"/>
<dbReference type="PANTHER" id="PTHR22792">
    <property type="entry name" value="LUPUS LA PROTEIN-RELATED"/>
    <property type="match status" value="1"/>
</dbReference>
<evidence type="ECO:0000256" key="2">
    <source>
        <dbReference type="PROSITE-ProRule" id="PRU00332"/>
    </source>
</evidence>
<dbReference type="EMBL" id="CM000621">
    <property type="protein sequence ID" value="EEC45206.1"/>
    <property type="molecule type" value="Genomic_DNA"/>
</dbReference>
<dbReference type="STRING" id="556484.B7G8P2"/>
<dbReference type="InterPro" id="IPR036388">
    <property type="entry name" value="WH-like_DNA-bd_sf"/>
</dbReference>
<name>B7G8P2_PHATC</name>
<feature type="compositionally biased region" description="Low complexity" evidence="3">
    <location>
        <begin position="366"/>
        <end position="382"/>
    </location>
</feature>
<dbReference type="RefSeq" id="XP_002183506.1">
    <property type="nucleotide sequence ID" value="XM_002183470.1"/>
</dbReference>
<feature type="domain" description="HTH La-type RNA-binding" evidence="4">
    <location>
        <begin position="111"/>
        <end position="212"/>
    </location>
</feature>
<dbReference type="OrthoDB" id="340227at2759"/>
<feature type="compositionally biased region" description="Basic residues" evidence="3">
    <location>
        <begin position="352"/>
        <end position="365"/>
    </location>
</feature>
<evidence type="ECO:0000256" key="3">
    <source>
        <dbReference type="SAM" id="MobiDB-lite"/>
    </source>
</evidence>
<dbReference type="PANTHER" id="PTHR22792:SF132">
    <property type="entry name" value="LA-RELATED PROTEIN 1"/>
    <property type="match status" value="1"/>
</dbReference>
<sequence length="579" mass="62141">MTEATMSNLLEAARETTALECISRENTKETQLNSSTSSSSSSLSSASESLTRTTIPAMLNQTKIRQGSTEGEVDTDPTGTASHAAVHDETASRLLALQADAMASERERMLLEQEGLVLGILAKQLEYYFSQTNLAKDTYLQTLRSLNDGCVPVTILANFTKVQALLPGRTELGRIHAIRQAVECFSPNALRLFVIDSVNSKIVTDQEDSVDELTTSATTFIVAVGTWDQQPLPAVSVVSTANVASVSASHATIIVRDVPEHVSEEDVRLIFALPDGPSIVSVRQDVAHCWFVTLDIESPGADGDDVTMKVMMHLQAQLLGGEPVKARRKASVASNLSIDPIPFWLPPIPLKRKKKKKRSKKKKKNSSTSGSANSNSDGTHNNINAAAATRNQNQNMPGKGTETASSFHSAFAIKSSIPLVSPPTLGEDNFPTLQDKKVEWETPPTAGLEDDEKYDKHEDDDADDEEDKEDPKSVKALSDVASTATTTSSSTESTPHGKKLWGTVGGYAAALMKQAVVPPPVSETKVAILPVSTESKAGHFSALSHKATAPAPVVTVSTPKWGGIRSFADVLRQEEAQQS</sequence>
<dbReference type="InterPro" id="IPR036390">
    <property type="entry name" value="WH_DNA-bd_sf"/>
</dbReference>
<dbReference type="KEGG" id="pti:PHATRDRAFT_48875"/>
<feature type="region of interest" description="Disordered" evidence="3">
    <location>
        <begin position="24"/>
        <end position="87"/>
    </location>
</feature>
<feature type="compositionally biased region" description="Polar residues" evidence="3">
    <location>
        <begin position="59"/>
        <end position="69"/>
    </location>
</feature>
<evidence type="ECO:0000256" key="1">
    <source>
        <dbReference type="ARBA" id="ARBA00022884"/>
    </source>
</evidence>
<dbReference type="AlphaFoldDB" id="B7G8P2"/>
<dbReference type="GO" id="GO:0003723">
    <property type="term" value="F:RNA binding"/>
    <property type="evidence" value="ECO:0007669"/>
    <property type="project" value="UniProtKB-UniRule"/>
</dbReference>
<feature type="region of interest" description="Disordered" evidence="3">
    <location>
        <begin position="418"/>
        <end position="499"/>
    </location>
</feature>
<dbReference type="Pfam" id="PF05383">
    <property type="entry name" value="La"/>
    <property type="match status" value="1"/>
</dbReference>
<dbReference type="SUPFAM" id="SSF46785">
    <property type="entry name" value="Winged helix' DNA-binding domain"/>
    <property type="match status" value="1"/>
</dbReference>
<evidence type="ECO:0000259" key="4">
    <source>
        <dbReference type="PROSITE" id="PS50961"/>
    </source>
</evidence>
<dbReference type="SMART" id="SM00715">
    <property type="entry name" value="LA"/>
    <property type="match status" value="1"/>
</dbReference>
<organism evidence="5 6">
    <name type="scientific">Phaeodactylum tricornutum (strain CCAP 1055/1)</name>
    <dbReference type="NCBI Taxonomy" id="556484"/>
    <lineage>
        <taxon>Eukaryota</taxon>
        <taxon>Sar</taxon>
        <taxon>Stramenopiles</taxon>
        <taxon>Ochrophyta</taxon>
        <taxon>Bacillariophyta</taxon>
        <taxon>Bacillariophyceae</taxon>
        <taxon>Bacillariophycidae</taxon>
        <taxon>Naviculales</taxon>
        <taxon>Phaeodactylaceae</taxon>
        <taxon>Phaeodactylum</taxon>
    </lineage>
</organism>
<keyword evidence="1 2" id="KW-0694">RNA-binding</keyword>
<dbReference type="InParanoid" id="B7G8P2"/>
<dbReference type="Proteomes" id="UP000000759">
    <property type="component" value="Chromosome 19"/>
</dbReference>
<dbReference type="Gene3D" id="1.10.10.10">
    <property type="entry name" value="Winged helix-like DNA-binding domain superfamily/Winged helix DNA-binding domain"/>
    <property type="match status" value="1"/>
</dbReference>
<evidence type="ECO:0000313" key="5">
    <source>
        <dbReference type="EMBL" id="EEC45206.1"/>
    </source>
</evidence>
<protein>
    <submittedName>
        <fullName evidence="5">Lupus la protein</fullName>
    </submittedName>
</protein>